<evidence type="ECO:0000313" key="1">
    <source>
        <dbReference type="EMBL" id="CAK5066299.1"/>
    </source>
</evidence>
<organism evidence="1 2">
    <name type="scientific">Meloidogyne enterolobii</name>
    <name type="common">Root-knot nematode worm</name>
    <name type="synonym">Meloidogyne mayaguensis</name>
    <dbReference type="NCBI Taxonomy" id="390850"/>
    <lineage>
        <taxon>Eukaryota</taxon>
        <taxon>Metazoa</taxon>
        <taxon>Ecdysozoa</taxon>
        <taxon>Nematoda</taxon>
        <taxon>Chromadorea</taxon>
        <taxon>Rhabditida</taxon>
        <taxon>Tylenchina</taxon>
        <taxon>Tylenchomorpha</taxon>
        <taxon>Tylenchoidea</taxon>
        <taxon>Meloidogynidae</taxon>
        <taxon>Meloidogyninae</taxon>
        <taxon>Meloidogyne</taxon>
    </lineage>
</organism>
<proteinExistence type="predicted"/>
<keyword evidence="2" id="KW-1185">Reference proteome</keyword>
<evidence type="ECO:0000313" key="2">
    <source>
        <dbReference type="Proteomes" id="UP001497535"/>
    </source>
</evidence>
<protein>
    <submittedName>
        <fullName evidence="1">Uncharacterized protein</fullName>
    </submittedName>
</protein>
<name>A0ACB0YWR5_MELEN</name>
<accession>A0ACB0YWR5</accession>
<dbReference type="Proteomes" id="UP001497535">
    <property type="component" value="Unassembled WGS sequence"/>
</dbReference>
<dbReference type="EMBL" id="CAVMJV010000020">
    <property type="protein sequence ID" value="CAK5066299.1"/>
    <property type="molecule type" value="Genomic_DNA"/>
</dbReference>
<gene>
    <name evidence="1" type="ORF">MENTE1834_LOCUS17519</name>
</gene>
<reference evidence="1" key="1">
    <citation type="submission" date="2023-11" db="EMBL/GenBank/DDBJ databases">
        <authorList>
            <person name="Poullet M."/>
        </authorList>
    </citation>
    <scope>NUCLEOTIDE SEQUENCE</scope>
    <source>
        <strain evidence="1">E1834</strain>
    </source>
</reference>
<sequence>MPTKFIGSYLMSPLTILFFSLPPECFPLKMACLSLLEEWAEFFSLSSKKQFALSYKGNKFLYCPDVPTLPLILTISVLLLLK</sequence>
<comment type="caution">
    <text evidence="1">The sequence shown here is derived from an EMBL/GenBank/DDBJ whole genome shotgun (WGS) entry which is preliminary data.</text>
</comment>